<comment type="function">
    <text evidence="6">Part of an energy-coupled inorganic carbon pump.</text>
</comment>
<evidence type="ECO:0000256" key="1">
    <source>
        <dbReference type="ARBA" id="ARBA00022448"/>
    </source>
</evidence>
<dbReference type="Proteomes" id="UP000257451">
    <property type="component" value="Unassembled WGS sequence"/>
</dbReference>
<evidence type="ECO:0000256" key="4">
    <source>
        <dbReference type="ARBA" id="ARBA00022833"/>
    </source>
</evidence>
<keyword evidence="2 6" id="KW-1003">Cell membrane</keyword>
<feature type="binding site" evidence="6">
    <location>
        <position position="368"/>
    </location>
    <ligand>
        <name>Zn(2+)</name>
        <dbReference type="ChEBI" id="CHEBI:29105"/>
    </ligand>
</feature>
<gene>
    <name evidence="6" type="primary">dabA</name>
    <name evidence="8" type="ORF">DAVIS_00554</name>
</gene>
<dbReference type="PANTHER" id="PTHR38344">
    <property type="entry name" value="UPF0753 PROTEIN AQ_863"/>
    <property type="match status" value="1"/>
</dbReference>
<comment type="caution">
    <text evidence="8">The sequence shown here is derived from an EMBL/GenBank/DDBJ whole genome shotgun (WGS) entry which is preliminary data.</text>
</comment>
<keyword evidence="4 6" id="KW-0862">Zinc</keyword>
<dbReference type="RefSeq" id="WP_020730849.1">
    <property type="nucleotide sequence ID" value="NZ_BQLC01000238.1"/>
</dbReference>
<evidence type="ECO:0000256" key="2">
    <source>
        <dbReference type="ARBA" id="ARBA00022475"/>
    </source>
</evidence>
<evidence type="ECO:0000256" key="6">
    <source>
        <dbReference type="HAMAP-Rule" id="MF_01871"/>
    </source>
</evidence>
<feature type="region of interest" description="Disordered" evidence="7">
    <location>
        <begin position="844"/>
        <end position="865"/>
    </location>
</feature>
<dbReference type="AlphaFoldDB" id="A0A3E2N1U1"/>
<dbReference type="HAMAP" id="MF_01871">
    <property type="entry name" value="DabA"/>
    <property type="match status" value="1"/>
</dbReference>
<evidence type="ECO:0000313" key="9">
    <source>
        <dbReference type="Proteomes" id="UP000257451"/>
    </source>
</evidence>
<organism evidence="8 9">
    <name type="scientific">Mycobacterium marinum</name>
    <dbReference type="NCBI Taxonomy" id="1781"/>
    <lineage>
        <taxon>Bacteria</taxon>
        <taxon>Bacillati</taxon>
        <taxon>Actinomycetota</taxon>
        <taxon>Actinomycetes</taxon>
        <taxon>Mycobacteriales</taxon>
        <taxon>Mycobacteriaceae</taxon>
        <taxon>Mycobacterium</taxon>
        <taxon>Mycobacterium ulcerans group</taxon>
    </lineage>
</organism>
<keyword evidence="3 6" id="KW-0479">Metal-binding</keyword>
<keyword evidence="1 6" id="KW-0813">Transport</keyword>
<comment type="similarity">
    <text evidence="6">Belongs to the inorganic carbon transporter (TC 9.A.2) DabA family.</text>
</comment>
<comment type="subunit">
    <text evidence="6">Forms a complex with DabB.</text>
</comment>
<comment type="cofactor">
    <cofactor evidence="6">
        <name>Zn(2+)</name>
        <dbReference type="ChEBI" id="CHEBI:29105"/>
    </cofactor>
</comment>
<comment type="subcellular location">
    <subcellularLocation>
        <location evidence="6">Cell membrane</location>
        <topology evidence="6">Peripheral membrane protein</topology>
    </subcellularLocation>
</comment>
<proteinExistence type="inferred from homology"/>
<keyword evidence="5 6" id="KW-0472">Membrane</keyword>
<dbReference type="GO" id="GO:0008270">
    <property type="term" value="F:zinc ion binding"/>
    <property type="evidence" value="ECO:0007669"/>
    <property type="project" value="UniProtKB-UniRule"/>
</dbReference>
<feature type="binding site" evidence="6">
    <location>
        <position position="366"/>
    </location>
    <ligand>
        <name>Zn(2+)</name>
        <dbReference type="ChEBI" id="CHEBI:29105"/>
    </ligand>
</feature>
<feature type="compositionally biased region" description="Polar residues" evidence="7">
    <location>
        <begin position="848"/>
        <end position="858"/>
    </location>
</feature>
<dbReference type="InterPro" id="IPR018752">
    <property type="entry name" value="DabA"/>
</dbReference>
<dbReference type="Pfam" id="PF10070">
    <property type="entry name" value="DabA"/>
    <property type="match status" value="1"/>
</dbReference>
<evidence type="ECO:0000256" key="5">
    <source>
        <dbReference type="ARBA" id="ARBA00023136"/>
    </source>
</evidence>
<evidence type="ECO:0000313" key="8">
    <source>
        <dbReference type="EMBL" id="RFZ46860.1"/>
    </source>
</evidence>
<evidence type="ECO:0000256" key="7">
    <source>
        <dbReference type="SAM" id="MobiDB-lite"/>
    </source>
</evidence>
<feature type="binding site" evidence="6">
    <location>
        <position position="541"/>
    </location>
    <ligand>
        <name>Zn(2+)</name>
        <dbReference type="ChEBI" id="CHEBI:29105"/>
    </ligand>
</feature>
<dbReference type="GO" id="GO:0005886">
    <property type="term" value="C:plasma membrane"/>
    <property type="evidence" value="ECO:0007669"/>
    <property type="project" value="UniProtKB-SubCell"/>
</dbReference>
<dbReference type="GeneID" id="34339995"/>
<protein>
    <recommendedName>
        <fullName evidence="6">Probable inorganic carbon transporter subunit DabA</fullName>
    </recommendedName>
</protein>
<feature type="binding site" evidence="6">
    <location>
        <position position="556"/>
    </location>
    <ligand>
        <name>Zn(2+)</name>
        <dbReference type="ChEBI" id="CHEBI:29105"/>
    </ligand>
</feature>
<name>A0A3E2N1U1_MYCMR</name>
<accession>A0A3E2N1U1</accession>
<reference evidence="8 9" key="1">
    <citation type="journal article" date="2018" name="Sci. Rep.">
        <title>Extensive genomic diversity among Mycobacterium marinum strains revealed by whole genome sequencing.</title>
        <authorList>
            <person name="Das S."/>
            <person name="Pettersson B.M."/>
            <person name="Behra P.R."/>
            <person name="Mallick A."/>
            <person name="Cheramie M."/>
            <person name="Ramesh M."/>
            <person name="Shirreff L."/>
            <person name="DuCote T."/>
            <person name="Dasgupta S."/>
            <person name="Ennis D.G."/>
            <person name="Kirsebom L.A."/>
        </authorList>
    </citation>
    <scope>NUCLEOTIDE SEQUENCE [LARGE SCALE GENOMIC DNA]</scope>
    <source>
        <strain evidence="8 9">Davis1</strain>
    </source>
</reference>
<dbReference type="EMBL" id="PEDF01000018">
    <property type="protein sequence ID" value="RFZ46860.1"/>
    <property type="molecule type" value="Genomic_DNA"/>
</dbReference>
<sequence length="865" mass="93794">MTTLAEHVSIDTRRAQLRSDVNLATRVIPTHYPLETFIAVNPLAGLESMPFDQAVRRAGDLYGSAGVLDEAAYRNLYRLGRITDADLETTLRLRYPALLDGHPVELGKRTLTPAELLRADLLNGSYAPKPVRRNMTRSEQAAPQVAEEIDAQAAKWCMAYFGSPAAGWPMPGHGEGFYHAWRTLAAGDHKLSRRVRAALREAPRRADDAALQALTQLGVADEGRVTYLQAHLTRLPGWAAHVRWSAEHATGVGILDYLAMRLTYEAIMLAHNNASAPRASVTSIRPRIPSARERAAALARSAGIGDISDNDLGAAARVLSALPVTSRQMIWQQAYEAHYRDALLSSIAKAKPHYSDQRPAAQLVCCIDTRSEGLRRHFESLGQYETLGFAGFFAVAIRFTGLLGGTPNDLCPVLIRPQHEVSESPAPAAGVAARRRRAGSELMASAESAFHVAKQAPIAPFALAEAAGWAAGPWAAAKTLSPSGSGTLRRRLRDRLSPPAPTVLSINDTVDLAQRSLYAQVALTTMGLTNHFARLVVLCGHGSITENNPYQAALDCGACGGQAGGPNARTAAAILNDADVRAELRNLGIEIPDDTRFIAAQHDTATDRIDILDQHLIPAGYHADIQRLITDLGMAGTKLATERCFGLPGGPANPRPAQAARHVAKRSLDWAQVFPEWGLAGNAAFIVAPRAVTRGMNLQRRAFLHSYEAEVDADGSALETILTAPMVVAQWINCQYYFSTVAPEMFGAGTKTIHNVVGGVGVLAGHGGDLQLGLPRQSLTDGQAFGHEPMRLLTVVQAPLKRIDMVVERNPILQHLFGNDWVCLAAREHPGQSWRRWTRGDWRRWDTNGPTDHNNATDQEVMPCQ</sequence>
<dbReference type="PANTHER" id="PTHR38344:SF1">
    <property type="entry name" value="INORGANIC CARBON TRANSPORTER SUBUNIT DABA-RELATED"/>
    <property type="match status" value="1"/>
</dbReference>
<evidence type="ECO:0000256" key="3">
    <source>
        <dbReference type="ARBA" id="ARBA00022723"/>
    </source>
</evidence>